<keyword evidence="5" id="KW-1185">Reference proteome</keyword>
<keyword evidence="1" id="KW-0808">Transferase</keyword>
<accession>A0ABV8P1F7</accession>
<evidence type="ECO:0000313" key="5">
    <source>
        <dbReference type="Proteomes" id="UP001595848"/>
    </source>
</evidence>
<dbReference type="Pfam" id="PF13444">
    <property type="entry name" value="Acetyltransf_5"/>
    <property type="match status" value="1"/>
</dbReference>
<protein>
    <submittedName>
        <fullName evidence="4">GNAT family N-acetyltransferase</fullName>
    </submittedName>
</protein>
<gene>
    <name evidence="4" type="ORF">ACFOY1_15705</name>
</gene>
<dbReference type="Proteomes" id="UP001595848">
    <property type="component" value="Unassembled WGS sequence"/>
</dbReference>
<evidence type="ECO:0000256" key="1">
    <source>
        <dbReference type="ARBA" id="ARBA00022679"/>
    </source>
</evidence>
<comment type="caution">
    <text evidence="4">The sequence shown here is derived from an EMBL/GenBank/DDBJ whole genome shotgun (WGS) entry which is preliminary data.</text>
</comment>
<organism evidence="4 5">
    <name type="scientific">Candidimonas humi</name>
    <dbReference type="NCBI Taxonomy" id="683355"/>
    <lineage>
        <taxon>Bacteria</taxon>
        <taxon>Pseudomonadati</taxon>
        <taxon>Pseudomonadota</taxon>
        <taxon>Betaproteobacteria</taxon>
        <taxon>Burkholderiales</taxon>
        <taxon>Alcaligenaceae</taxon>
        <taxon>Candidimonas</taxon>
    </lineage>
</organism>
<dbReference type="InterPro" id="IPR052351">
    <property type="entry name" value="Ornithine_N-alpha-AT"/>
</dbReference>
<keyword evidence="2" id="KW-0443">Lipid metabolism</keyword>
<reference evidence="5" key="1">
    <citation type="journal article" date="2019" name="Int. J. Syst. Evol. Microbiol.">
        <title>The Global Catalogue of Microorganisms (GCM) 10K type strain sequencing project: providing services to taxonomists for standard genome sequencing and annotation.</title>
        <authorList>
            <consortium name="The Broad Institute Genomics Platform"/>
            <consortium name="The Broad Institute Genome Sequencing Center for Infectious Disease"/>
            <person name="Wu L."/>
            <person name="Ma J."/>
        </authorList>
    </citation>
    <scope>NUCLEOTIDE SEQUENCE [LARGE SCALE GENOMIC DNA]</scope>
    <source>
        <strain evidence="5">LMG 24813</strain>
    </source>
</reference>
<dbReference type="RefSeq" id="WP_217966134.1">
    <property type="nucleotide sequence ID" value="NZ_JAHTBN010000010.1"/>
</dbReference>
<dbReference type="PANTHER" id="PTHR37323">
    <property type="entry name" value="GCN5-RELATED N-ACETYLTRANSFERASE"/>
    <property type="match status" value="1"/>
</dbReference>
<evidence type="ECO:0000256" key="3">
    <source>
        <dbReference type="ARBA" id="ARBA00023315"/>
    </source>
</evidence>
<evidence type="ECO:0000256" key="2">
    <source>
        <dbReference type="ARBA" id="ARBA00023098"/>
    </source>
</evidence>
<dbReference type="EMBL" id="JBHSBV010000005">
    <property type="protein sequence ID" value="MFC4202401.1"/>
    <property type="molecule type" value="Genomic_DNA"/>
</dbReference>
<name>A0ABV8P1F7_9BURK</name>
<dbReference type="PANTHER" id="PTHR37323:SF1">
    <property type="entry name" value="L-ORNITHINE N(ALPHA)-ACYLTRANSFERASE"/>
    <property type="match status" value="1"/>
</dbReference>
<keyword evidence="3" id="KW-0012">Acyltransferase</keyword>
<evidence type="ECO:0000313" key="4">
    <source>
        <dbReference type="EMBL" id="MFC4202401.1"/>
    </source>
</evidence>
<sequence length="267" mass="29376">MLELARIPQKADTGAAWSAPGPGGLAMGLARTARELEAIQRLRYNIFTEEMAAVFPDSVDGLDCDRYDAWCEHLMVKELSTGRVVGTYRMLTPANARKAGGYYSESEFDIGGLARMRGTLAEVGRSCIHADYRNGAVIMLLWSGITRLMRDVGARYVLGCASVSLRDDGVTAAEVWRAANKILQDDPALRLVAPHCRYPVERLDSVLPARIPPLIKGYLKLGASICGEPAWDPDFNTADFPVLLDMGRMDARYRRHFGLDVRQAVAA</sequence>
<proteinExistence type="predicted"/>